<name>A0A3G8ZJK6_9ACTN</name>
<dbReference type="CDD" id="cd08545">
    <property type="entry name" value="YcnI_like"/>
    <property type="match status" value="1"/>
</dbReference>
<dbReference type="RefSeq" id="WP_124797710.1">
    <property type="nucleotide sequence ID" value="NZ_CP034170.1"/>
</dbReference>
<evidence type="ECO:0000313" key="6">
    <source>
        <dbReference type="Proteomes" id="UP000268084"/>
    </source>
</evidence>
<accession>A0A3G8ZJK6</accession>
<dbReference type="Pfam" id="PF07987">
    <property type="entry name" value="DUF1775"/>
    <property type="match status" value="1"/>
</dbReference>
<feature type="transmembrane region" description="Helical" evidence="2">
    <location>
        <begin position="215"/>
        <end position="234"/>
    </location>
</feature>
<evidence type="ECO:0000256" key="2">
    <source>
        <dbReference type="SAM" id="Phobius"/>
    </source>
</evidence>
<reference evidence="5 6" key="1">
    <citation type="submission" date="2018-11" db="EMBL/GenBank/DDBJ databases">
        <authorList>
            <person name="Da X."/>
        </authorList>
    </citation>
    <scope>NUCLEOTIDE SEQUENCE [LARGE SCALE GENOMIC DNA]</scope>
    <source>
        <strain evidence="5 6">S14-144</strain>
    </source>
</reference>
<keyword evidence="2" id="KW-1133">Transmembrane helix</keyword>
<dbReference type="AlphaFoldDB" id="A0A3G8ZJK6"/>
<evidence type="ECO:0000259" key="4">
    <source>
        <dbReference type="Pfam" id="PF07987"/>
    </source>
</evidence>
<feature type="compositionally biased region" description="Basic and acidic residues" evidence="1">
    <location>
        <begin position="241"/>
        <end position="252"/>
    </location>
</feature>
<reference evidence="5 6" key="2">
    <citation type="submission" date="2018-12" db="EMBL/GenBank/DDBJ databases">
        <title>Nakamurella antarcticus sp. nov., isolated from Antarctica South Shetland Islands soil.</title>
        <authorList>
            <person name="Peng F."/>
        </authorList>
    </citation>
    <scope>NUCLEOTIDE SEQUENCE [LARGE SCALE GENOMIC DNA]</scope>
    <source>
        <strain evidence="5 6">S14-144</strain>
    </source>
</reference>
<organism evidence="5 6">
    <name type="scientific">Nakamurella antarctica</name>
    <dbReference type="NCBI Taxonomy" id="1902245"/>
    <lineage>
        <taxon>Bacteria</taxon>
        <taxon>Bacillati</taxon>
        <taxon>Actinomycetota</taxon>
        <taxon>Actinomycetes</taxon>
        <taxon>Nakamurellales</taxon>
        <taxon>Nakamurellaceae</taxon>
        <taxon>Nakamurella</taxon>
    </lineage>
</organism>
<evidence type="ECO:0000313" key="5">
    <source>
        <dbReference type="EMBL" id="AZI57025.1"/>
    </source>
</evidence>
<dbReference type="InterPro" id="IPR038507">
    <property type="entry name" value="YcnI-like_sf"/>
</dbReference>
<feature type="signal peptide" evidence="3">
    <location>
        <begin position="1"/>
        <end position="27"/>
    </location>
</feature>
<dbReference type="OrthoDB" id="9810871at2"/>
<dbReference type="EMBL" id="CP034170">
    <property type="protein sequence ID" value="AZI57025.1"/>
    <property type="molecule type" value="Genomic_DNA"/>
</dbReference>
<keyword evidence="2" id="KW-0472">Membrane</keyword>
<evidence type="ECO:0000256" key="1">
    <source>
        <dbReference type="SAM" id="MobiDB-lite"/>
    </source>
</evidence>
<dbReference type="KEGG" id="nak:EH165_01415"/>
<evidence type="ECO:0000256" key="3">
    <source>
        <dbReference type="SAM" id="SignalP"/>
    </source>
</evidence>
<sequence length="287" mass="29614">MSVFTRTTTVVAATAAALILGSGVALAHVSVNPSTVAAGGYTVLTFRVPNESPTASTVSVEIDLPADTPFASVRAKQTPGWSVELMKEKLPAVVSQGTTNIDEAILKVVFTADKGASISPNQFADFDLSVGPVPTVPTITFAAVQTYSDGKVVTWNEATPASGDEPDHPAPVLTISGEETGDHHGAAAPGSVSVTAADTPPMMAAGENDSTARTLGIVGVILGALGLGGAVLALRGRKPAGRVDRGPQRDKIGGCSESSRRGSGGDCQRPRATRRWHCPRPQRFDRH</sequence>
<proteinExistence type="predicted"/>
<feature type="domain" description="YncI copper-binding" evidence="4">
    <location>
        <begin position="28"/>
        <end position="175"/>
    </location>
</feature>
<dbReference type="Proteomes" id="UP000268084">
    <property type="component" value="Chromosome"/>
</dbReference>
<feature type="compositionally biased region" description="Basic residues" evidence="1">
    <location>
        <begin position="271"/>
        <end position="281"/>
    </location>
</feature>
<keyword evidence="2" id="KW-0812">Transmembrane</keyword>
<keyword evidence="3" id="KW-0732">Signal</keyword>
<gene>
    <name evidence="5" type="ORF">EH165_01415</name>
</gene>
<dbReference type="InterPro" id="IPR012533">
    <property type="entry name" value="YcnI-copper_dom"/>
</dbReference>
<feature type="chain" id="PRO_5018038390" evidence="3">
    <location>
        <begin position="28"/>
        <end position="287"/>
    </location>
</feature>
<feature type="region of interest" description="Disordered" evidence="1">
    <location>
        <begin position="239"/>
        <end position="287"/>
    </location>
</feature>
<protein>
    <submittedName>
        <fullName evidence="5">DUF1775 domain-containing protein</fullName>
    </submittedName>
</protein>
<dbReference type="Gene3D" id="2.60.40.2230">
    <property type="entry name" value="Uncharacterised protein YcnI-like PF07987, DUF1775"/>
    <property type="match status" value="1"/>
</dbReference>
<keyword evidence="6" id="KW-1185">Reference proteome</keyword>